<keyword evidence="1" id="KW-0732">Signal</keyword>
<dbReference type="AlphaFoldDB" id="A0A4E0RP78"/>
<reference evidence="2" key="1">
    <citation type="submission" date="2019-03" db="EMBL/GenBank/DDBJ databases">
        <title>Improved annotation for the trematode Fasciola hepatica.</title>
        <authorList>
            <person name="Choi Y.-J."/>
            <person name="Martin J."/>
            <person name="Mitreva M."/>
        </authorList>
    </citation>
    <scope>NUCLEOTIDE SEQUENCE [LARGE SCALE GENOMIC DNA]</scope>
</reference>
<gene>
    <name evidence="2" type="ORF">D915_006241</name>
</gene>
<feature type="signal peptide" evidence="1">
    <location>
        <begin position="1"/>
        <end position="20"/>
    </location>
</feature>
<dbReference type="InterPro" id="IPR036465">
    <property type="entry name" value="vWFA_dom_sf"/>
</dbReference>
<proteinExistence type="predicted"/>
<accession>A0A4E0RP78</accession>
<evidence type="ECO:0000256" key="1">
    <source>
        <dbReference type="SAM" id="SignalP"/>
    </source>
</evidence>
<sequence length="108" mass="11828">MNRFLYNFVVVIISILFCSNRPVEYNATNSTKATDFQHSLEANLGGTELLPALNAAFRSPLPSDEWCKKVIVLTSGMVSSGQEESDPIASYFLLGFRTDTSGLNSSNT</sequence>
<protein>
    <submittedName>
        <fullName evidence="2">Uncharacterized protein</fullName>
    </submittedName>
</protein>
<feature type="chain" id="PRO_5020029482" evidence="1">
    <location>
        <begin position="21"/>
        <end position="108"/>
    </location>
</feature>
<dbReference type="Proteomes" id="UP000230066">
    <property type="component" value="Unassembled WGS sequence"/>
</dbReference>
<evidence type="ECO:0000313" key="2">
    <source>
        <dbReference type="EMBL" id="THD22888.1"/>
    </source>
</evidence>
<dbReference type="SUPFAM" id="SSF53300">
    <property type="entry name" value="vWA-like"/>
    <property type="match status" value="1"/>
</dbReference>
<organism evidence="2 3">
    <name type="scientific">Fasciola hepatica</name>
    <name type="common">Liver fluke</name>
    <dbReference type="NCBI Taxonomy" id="6192"/>
    <lineage>
        <taxon>Eukaryota</taxon>
        <taxon>Metazoa</taxon>
        <taxon>Spiralia</taxon>
        <taxon>Lophotrochozoa</taxon>
        <taxon>Platyhelminthes</taxon>
        <taxon>Trematoda</taxon>
        <taxon>Digenea</taxon>
        <taxon>Plagiorchiida</taxon>
        <taxon>Echinostomata</taxon>
        <taxon>Echinostomatoidea</taxon>
        <taxon>Fasciolidae</taxon>
        <taxon>Fasciola</taxon>
    </lineage>
</organism>
<name>A0A4E0RP78_FASHE</name>
<dbReference type="EMBL" id="JXXN02002464">
    <property type="protein sequence ID" value="THD22888.1"/>
    <property type="molecule type" value="Genomic_DNA"/>
</dbReference>
<evidence type="ECO:0000313" key="3">
    <source>
        <dbReference type="Proteomes" id="UP000230066"/>
    </source>
</evidence>
<comment type="caution">
    <text evidence="2">The sequence shown here is derived from an EMBL/GenBank/DDBJ whole genome shotgun (WGS) entry which is preliminary data.</text>
</comment>
<keyword evidence="3" id="KW-1185">Reference proteome</keyword>